<feature type="region of interest" description="Disordered" evidence="1">
    <location>
        <begin position="103"/>
        <end position="124"/>
    </location>
</feature>
<dbReference type="KEGG" id="uvi:66066086"/>
<feature type="compositionally biased region" description="Polar residues" evidence="1">
    <location>
        <begin position="66"/>
        <end position="76"/>
    </location>
</feature>
<dbReference type="GeneID" id="66066086"/>
<evidence type="ECO:0000313" key="2">
    <source>
        <dbReference type="EMBL" id="QUC21066.1"/>
    </source>
</evidence>
<reference evidence="2" key="1">
    <citation type="submission" date="2020-03" db="EMBL/GenBank/DDBJ databases">
        <title>A mixture of massive structural variations and highly conserved coding sequences in Ustilaginoidea virens genome.</title>
        <authorList>
            <person name="Zhang K."/>
            <person name="Zhao Z."/>
            <person name="Zhang Z."/>
            <person name="Li Y."/>
            <person name="Hsiang T."/>
            <person name="Sun W."/>
        </authorList>
    </citation>
    <scope>NUCLEOTIDE SEQUENCE</scope>
    <source>
        <strain evidence="2">UV-8b</strain>
    </source>
</reference>
<keyword evidence="3" id="KW-1185">Reference proteome</keyword>
<protein>
    <submittedName>
        <fullName evidence="2">Uncharacterized protein</fullName>
    </submittedName>
</protein>
<proteinExistence type="predicted"/>
<evidence type="ECO:0000313" key="3">
    <source>
        <dbReference type="Proteomes" id="UP000027002"/>
    </source>
</evidence>
<accession>A0A8E5MIT1</accession>
<dbReference type="RefSeq" id="XP_042998739.1">
    <property type="nucleotide sequence ID" value="XM_043142806.1"/>
</dbReference>
<gene>
    <name evidence="2" type="ORF">UV8b_05309</name>
</gene>
<dbReference type="EMBL" id="CP072756">
    <property type="protein sequence ID" value="QUC21066.1"/>
    <property type="molecule type" value="Genomic_DNA"/>
</dbReference>
<dbReference type="AlphaFoldDB" id="A0A8E5MIT1"/>
<dbReference type="Proteomes" id="UP000027002">
    <property type="component" value="Chromosome 4"/>
</dbReference>
<organism evidence="2 3">
    <name type="scientific">Ustilaginoidea virens</name>
    <name type="common">Rice false smut fungus</name>
    <name type="synonym">Villosiclava virens</name>
    <dbReference type="NCBI Taxonomy" id="1159556"/>
    <lineage>
        <taxon>Eukaryota</taxon>
        <taxon>Fungi</taxon>
        <taxon>Dikarya</taxon>
        <taxon>Ascomycota</taxon>
        <taxon>Pezizomycotina</taxon>
        <taxon>Sordariomycetes</taxon>
        <taxon>Hypocreomycetidae</taxon>
        <taxon>Hypocreales</taxon>
        <taxon>Clavicipitaceae</taxon>
        <taxon>Ustilaginoidea</taxon>
    </lineage>
</organism>
<name>A0A8E5MIT1_USTVR</name>
<evidence type="ECO:0000256" key="1">
    <source>
        <dbReference type="SAM" id="MobiDB-lite"/>
    </source>
</evidence>
<feature type="region of interest" description="Disordered" evidence="1">
    <location>
        <begin position="56"/>
        <end position="81"/>
    </location>
</feature>
<sequence>MSSNFTTSYAYVFTLEAHRSVASQPTLAYSLGVSLRLSTSTSTSIYLPCPMETDWPEKIPGEPSTAKFQPNHTDTLPSRMAVQEQKTPRYEYASTPFHWHPQAASMSSVTPARQMPSRRPRLVR</sequence>